<dbReference type="AlphaFoldDB" id="A0A154PG68"/>
<evidence type="ECO:0000256" key="1">
    <source>
        <dbReference type="SAM" id="SignalP"/>
    </source>
</evidence>
<evidence type="ECO:0000313" key="3">
    <source>
        <dbReference type="Proteomes" id="UP000076502"/>
    </source>
</evidence>
<organism evidence="2 3">
    <name type="scientific">Dufourea novaeangliae</name>
    <name type="common">Sweat bee</name>
    <dbReference type="NCBI Taxonomy" id="178035"/>
    <lineage>
        <taxon>Eukaryota</taxon>
        <taxon>Metazoa</taxon>
        <taxon>Ecdysozoa</taxon>
        <taxon>Arthropoda</taxon>
        <taxon>Hexapoda</taxon>
        <taxon>Insecta</taxon>
        <taxon>Pterygota</taxon>
        <taxon>Neoptera</taxon>
        <taxon>Endopterygota</taxon>
        <taxon>Hymenoptera</taxon>
        <taxon>Apocrita</taxon>
        <taxon>Aculeata</taxon>
        <taxon>Apoidea</taxon>
        <taxon>Anthophila</taxon>
        <taxon>Halictidae</taxon>
        <taxon>Rophitinae</taxon>
        <taxon>Dufourea</taxon>
    </lineage>
</organism>
<gene>
    <name evidence="2" type="ORF">WN55_02276</name>
</gene>
<name>A0A154PG68_DUFNO</name>
<evidence type="ECO:0000313" key="2">
    <source>
        <dbReference type="EMBL" id="KZC10787.1"/>
    </source>
</evidence>
<feature type="signal peptide" evidence="1">
    <location>
        <begin position="1"/>
        <end position="17"/>
    </location>
</feature>
<proteinExistence type="predicted"/>
<reference evidence="2 3" key="1">
    <citation type="submission" date="2015-07" db="EMBL/GenBank/DDBJ databases">
        <title>The genome of Dufourea novaeangliae.</title>
        <authorList>
            <person name="Pan H."/>
            <person name="Kapheim K."/>
        </authorList>
    </citation>
    <scope>NUCLEOTIDE SEQUENCE [LARGE SCALE GENOMIC DNA]</scope>
    <source>
        <strain evidence="2">0120121106</strain>
        <tissue evidence="2">Whole body</tissue>
    </source>
</reference>
<dbReference type="OrthoDB" id="7675048at2759"/>
<dbReference type="EMBL" id="KQ434896">
    <property type="protein sequence ID" value="KZC10787.1"/>
    <property type="molecule type" value="Genomic_DNA"/>
</dbReference>
<dbReference type="Proteomes" id="UP000076502">
    <property type="component" value="Unassembled WGS sequence"/>
</dbReference>
<protein>
    <submittedName>
        <fullName evidence="2">Uncharacterized protein</fullName>
    </submittedName>
</protein>
<feature type="chain" id="PRO_5007599557" evidence="1">
    <location>
        <begin position="18"/>
        <end position="167"/>
    </location>
</feature>
<accession>A0A154PG68</accession>
<sequence length="167" mass="18794">MLTSSVLSIFLWSISLAEWVDMPEFSDEKKIYRISSPRQDHFYTLSQKPAENQFPYVYESIPGKDFSEQTAVNGSGGFVTHQLEDSDNGATIHENASEENLFLTSTDEHKDTTDSSTVDLLFRNMNNSTATTTGATLLLGRRKKSINGFDEDTARILNGMEKFSYNL</sequence>
<keyword evidence="1" id="KW-0732">Signal</keyword>
<keyword evidence="3" id="KW-1185">Reference proteome</keyword>